<evidence type="ECO:0000259" key="17">
    <source>
        <dbReference type="PROSITE" id="PS51975"/>
    </source>
</evidence>
<organism evidence="18 21">
    <name type="scientific">Latilactobacillus curvatus</name>
    <name type="common">Lactobacillus curvatus</name>
    <dbReference type="NCBI Taxonomy" id="28038"/>
    <lineage>
        <taxon>Bacteria</taxon>
        <taxon>Bacillati</taxon>
        <taxon>Bacillota</taxon>
        <taxon>Bacilli</taxon>
        <taxon>Lactobacillales</taxon>
        <taxon>Lactobacillaceae</taxon>
        <taxon>Latilactobacillus</taxon>
    </lineage>
</organism>
<evidence type="ECO:0000313" key="18">
    <source>
        <dbReference type="EMBL" id="AXN35910.1"/>
    </source>
</evidence>
<dbReference type="GO" id="GO:0032299">
    <property type="term" value="C:ribonuclease H2 complex"/>
    <property type="evidence" value="ECO:0007669"/>
    <property type="project" value="TreeGrafter"/>
</dbReference>
<sequence>MTKPESIAAIKARLLDDISEEEVALLRSDARAGVQKLLVQYDKRMAKLAAQKAAFIERRQLEESLWPDYPLIAGIDEVGRGPLAGPVVTAAVILPHDFDLWQVNDSKQLSFKVKQELYRGIMAQAISVSIGIADAPRIDQENIYHATELAMGEAVAGLAEHPDYLLVDAMTVPTDIPQEKLIKGDARSISIASASIVAKVIRDQLMINYDQQYPGYDLANNMGYGTAKHLAGLAEFGVTPIHRRSFSPVKDAL</sequence>
<dbReference type="STRING" id="28038.BCY75_07840"/>
<dbReference type="Gene3D" id="3.30.420.10">
    <property type="entry name" value="Ribonuclease H-like superfamily/Ribonuclease H"/>
    <property type="match status" value="1"/>
</dbReference>
<evidence type="ECO:0000256" key="12">
    <source>
        <dbReference type="ARBA" id="ARBA00022801"/>
    </source>
</evidence>
<keyword evidence="11 14" id="KW-0255">Endonuclease</keyword>
<dbReference type="AlphaFoldDB" id="A0A0B2XJU1"/>
<dbReference type="PANTHER" id="PTHR10954:SF18">
    <property type="entry name" value="RIBONUCLEASE HII"/>
    <property type="match status" value="1"/>
</dbReference>
<comment type="similarity">
    <text evidence="5 14 16">Belongs to the RNase HII family.</text>
</comment>
<dbReference type="Proteomes" id="UP001215533">
    <property type="component" value="Chromosome"/>
</dbReference>
<comment type="catalytic activity">
    <reaction evidence="1 14 15 16">
        <text>Endonucleolytic cleavage to 5'-phosphomonoester.</text>
        <dbReference type="EC" id="3.1.26.4"/>
    </reaction>
</comment>
<comment type="function">
    <text evidence="3 14 16">Endonuclease that specifically degrades the RNA of RNA-DNA hybrids.</text>
</comment>
<gene>
    <name evidence="14 19" type="primary">rnhB</name>
    <name evidence="18" type="ORF">DT351_05875</name>
    <name evidence="19" type="ORF">LTWDN19_03670</name>
    <name evidence="20" type="ORF">PSR33_01200</name>
</gene>
<feature type="binding site" evidence="14 15">
    <location>
        <position position="76"/>
    </location>
    <ligand>
        <name>a divalent metal cation</name>
        <dbReference type="ChEBI" id="CHEBI:60240"/>
    </ligand>
</feature>
<keyword evidence="12 14" id="KW-0378">Hydrolase</keyword>
<dbReference type="EC" id="3.1.26.4" evidence="6 14"/>
<dbReference type="GO" id="GO:0005737">
    <property type="term" value="C:cytoplasm"/>
    <property type="evidence" value="ECO:0007669"/>
    <property type="project" value="UniProtKB-SubCell"/>
</dbReference>
<dbReference type="PANTHER" id="PTHR10954">
    <property type="entry name" value="RIBONUCLEASE H2 SUBUNIT A"/>
    <property type="match status" value="1"/>
</dbReference>
<evidence type="ECO:0000313" key="22">
    <source>
        <dbReference type="Proteomes" id="UP000825100"/>
    </source>
</evidence>
<evidence type="ECO:0000256" key="11">
    <source>
        <dbReference type="ARBA" id="ARBA00022759"/>
    </source>
</evidence>
<dbReference type="InterPro" id="IPR024567">
    <property type="entry name" value="RNase_HII/HIII_dom"/>
</dbReference>
<dbReference type="CDD" id="cd07182">
    <property type="entry name" value="RNase_HII_bacteria_HII_like"/>
    <property type="match status" value="1"/>
</dbReference>
<reference evidence="20" key="3">
    <citation type="submission" date="2023-02" db="EMBL/GenBank/DDBJ databases">
        <title>Complete genome sequence of Lactobacillus curvatus CACC879 isolated from Pig feces.</title>
        <authorList>
            <person name="Park S."/>
            <person name="Park M.A."/>
            <person name="Kim D.-H."/>
            <person name="Kim Y."/>
        </authorList>
    </citation>
    <scope>NUCLEOTIDE SEQUENCE</scope>
    <source>
        <strain evidence="20">CACC879</strain>
    </source>
</reference>
<dbReference type="SUPFAM" id="SSF53098">
    <property type="entry name" value="Ribonuclease H-like"/>
    <property type="match status" value="1"/>
</dbReference>
<dbReference type="InterPro" id="IPR022898">
    <property type="entry name" value="RNase_HII"/>
</dbReference>
<evidence type="ECO:0000313" key="20">
    <source>
        <dbReference type="EMBL" id="WDC92191.1"/>
    </source>
</evidence>
<evidence type="ECO:0000256" key="15">
    <source>
        <dbReference type="PROSITE-ProRule" id="PRU01319"/>
    </source>
</evidence>
<dbReference type="EMBL" id="CP117683">
    <property type="protein sequence ID" value="WDC92191.1"/>
    <property type="molecule type" value="Genomic_DNA"/>
</dbReference>
<dbReference type="Proteomes" id="UP000825100">
    <property type="component" value="Chromosome"/>
</dbReference>
<evidence type="ECO:0000256" key="16">
    <source>
        <dbReference type="RuleBase" id="RU003515"/>
    </source>
</evidence>
<dbReference type="RefSeq" id="WP_039099416.1">
    <property type="nucleotide sequence ID" value="NZ_AP024685.1"/>
</dbReference>
<evidence type="ECO:0000256" key="13">
    <source>
        <dbReference type="ARBA" id="ARBA00023211"/>
    </source>
</evidence>
<evidence type="ECO:0000256" key="3">
    <source>
        <dbReference type="ARBA" id="ARBA00004065"/>
    </source>
</evidence>
<dbReference type="GO" id="GO:0030145">
    <property type="term" value="F:manganese ion binding"/>
    <property type="evidence" value="ECO:0007669"/>
    <property type="project" value="UniProtKB-UniRule"/>
</dbReference>
<dbReference type="GO" id="GO:0006298">
    <property type="term" value="P:mismatch repair"/>
    <property type="evidence" value="ECO:0007669"/>
    <property type="project" value="TreeGrafter"/>
</dbReference>
<feature type="binding site" evidence="14 15">
    <location>
        <position position="77"/>
    </location>
    <ligand>
        <name>a divalent metal cation</name>
        <dbReference type="ChEBI" id="CHEBI:60240"/>
    </ligand>
</feature>
<dbReference type="NCBIfam" id="NF000594">
    <property type="entry name" value="PRK00015.1-1"/>
    <property type="match status" value="1"/>
</dbReference>
<dbReference type="Pfam" id="PF01351">
    <property type="entry name" value="RNase_HII"/>
    <property type="match status" value="1"/>
</dbReference>
<dbReference type="GO" id="GO:0004523">
    <property type="term" value="F:RNA-DNA hybrid ribonuclease activity"/>
    <property type="evidence" value="ECO:0007669"/>
    <property type="project" value="UniProtKB-UniRule"/>
</dbReference>
<keyword evidence="9 14" id="KW-0540">Nuclease</keyword>
<dbReference type="EMBL" id="AP024685">
    <property type="protein sequence ID" value="BCX29800.1"/>
    <property type="molecule type" value="Genomic_DNA"/>
</dbReference>
<dbReference type="InterPro" id="IPR036397">
    <property type="entry name" value="RNaseH_sf"/>
</dbReference>
<feature type="binding site" evidence="14 15">
    <location>
        <position position="168"/>
    </location>
    <ligand>
        <name>a divalent metal cation</name>
        <dbReference type="ChEBI" id="CHEBI:60240"/>
    </ligand>
</feature>
<reference evidence="18 21" key="1">
    <citation type="submission" date="2018-07" db="EMBL/GenBank/DDBJ databases">
        <title>Lactobacillus curvatus genome sequence.</title>
        <authorList>
            <person name="Prechtl R."/>
        </authorList>
    </citation>
    <scope>NUCLEOTIDE SEQUENCE [LARGE SCALE GENOMIC DNA]</scope>
    <source>
        <strain evidence="18 21">TMW 1.1928</strain>
    </source>
</reference>
<dbReference type="Proteomes" id="UP000257607">
    <property type="component" value="Chromosome"/>
</dbReference>
<feature type="domain" description="RNase H type-2" evidence="17">
    <location>
        <begin position="70"/>
        <end position="253"/>
    </location>
</feature>
<comment type="cofactor">
    <cofactor evidence="2">
        <name>Mg(2+)</name>
        <dbReference type="ChEBI" id="CHEBI:18420"/>
    </cofactor>
</comment>
<dbReference type="GeneID" id="49610252"/>
<dbReference type="HAMAP" id="MF_00052_B">
    <property type="entry name" value="RNase_HII_B"/>
    <property type="match status" value="1"/>
</dbReference>
<keyword evidence="13 14" id="KW-0464">Manganese</keyword>
<evidence type="ECO:0000256" key="2">
    <source>
        <dbReference type="ARBA" id="ARBA00001946"/>
    </source>
</evidence>
<evidence type="ECO:0000256" key="10">
    <source>
        <dbReference type="ARBA" id="ARBA00022723"/>
    </source>
</evidence>
<evidence type="ECO:0000256" key="5">
    <source>
        <dbReference type="ARBA" id="ARBA00007383"/>
    </source>
</evidence>
<comment type="cofactor">
    <cofactor evidence="14 15">
        <name>Mn(2+)</name>
        <dbReference type="ChEBI" id="CHEBI:29035"/>
    </cofactor>
    <cofactor evidence="14 15">
        <name>Mg(2+)</name>
        <dbReference type="ChEBI" id="CHEBI:18420"/>
    </cofactor>
    <text evidence="14 15">Manganese or magnesium. Binds 1 divalent metal ion per monomer in the absence of substrate. May bind a second metal ion after substrate binding.</text>
</comment>
<dbReference type="PROSITE" id="PS51975">
    <property type="entry name" value="RNASE_H_2"/>
    <property type="match status" value="1"/>
</dbReference>
<evidence type="ECO:0000256" key="9">
    <source>
        <dbReference type="ARBA" id="ARBA00022722"/>
    </source>
</evidence>
<protein>
    <recommendedName>
        <fullName evidence="7 14">Ribonuclease HII</fullName>
        <shortName evidence="14">RNase HII</shortName>
        <ecNumber evidence="6 14">3.1.26.4</ecNumber>
    </recommendedName>
</protein>
<name>A0A0B2XJU1_LATCU</name>
<dbReference type="EMBL" id="CP031003">
    <property type="protein sequence ID" value="AXN35910.1"/>
    <property type="molecule type" value="Genomic_DNA"/>
</dbReference>
<accession>A0A0B2XJU1</accession>
<evidence type="ECO:0000256" key="8">
    <source>
        <dbReference type="ARBA" id="ARBA00022490"/>
    </source>
</evidence>
<comment type="subcellular location">
    <subcellularLocation>
        <location evidence="4 14">Cytoplasm</location>
    </subcellularLocation>
</comment>
<evidence type="ECO:0000313" key="21">
    <source>
        <dbReference type="Proteomes" id="UP000257607"/>
    </source>
</evidence>
<evidence type="ECO:0000256" key="4">
    <source>
        <dbReference type="ARBA" id="ARBA00004496"/>
    </source>
</evidence>
<proteinExistence type="inferred from homology"/>
<dbReference type="GO" id="GO:0043137">
    <property type="term" value="P:DNA replication, removal of RNA primer"/>
    <property type="evidence" value="ECO:0007669"/>
    <property type="project" value="TreeGrafter"/>
</dbReference>
<reference evidence="19 22" key="2">
    <citation type="submission" date="2021-05" db="EMBL/GenBank/DDBJ databases">
        <title>Complete Genome Sequence of Latilactobacillus sp. Strain WDN19, a High D-Aspartate-producing Lactic Acid Bacterium Isolated from a Japanese Pickle.</title>
        <authorList>
            <person name="Kajitani K."/>
            <person name="Takahashi S."/>
        </authorList>
    </citation>
    <scope>NUCLEOTIDE SEQUENCE [LARGE SCALE GENOMIC DNA]</scope>
    <source>
        <strain evidence="19 22">WDN19</strain>
    </source>
</reference>
<keyword evidence="8 14" id="KW-0963">Cytoplasm</keyword>
<keyword evidence="22" id="KW-1185">Reference proteome</keyword>
<evidence type="ECO:0000256" key="7">
    <source>
        <dbReference type="ARBA" id="ARBA00019179"/>
    </source>
</evidence>
<evidence type="ECO:0000313" key="19">
    <source>
        <dbReference type="EMBL" id="BCX29800.1"/>
    </source>
</evidence>
<dbReference type="NCBIfam" id="NF000595">
    <property type="entry name" value="PRK00015.1-3"/>
    <property type="match status" value="1"/>
</dbReference>
<dbReference type="InterPro" id="IPR001352">
    <property type="entry name" value="RNase_HII/HIII"/>
</dbReference>
<evidence type="ECO:0000256" key="6">
    <source>
        <dbReference type="ARBA" id="ARBA00012180"/>
    </source>
</evidence>
<dbReference type="InterPro" id="IPR012337">
    <property type="entry name" value="RNaseH-like_sf"/>
</dbReference>
<keyword evidence="10 14" id="KW-0479">Metal-binding</keyword>
<dbReference type="FunFam" id="3.30.420.10:FF:000006">
    <property type="entry name" value="Ribonuclease HII"/>
    <property type="match status" value="1"/>
</dbReference>
<dbReference type="GO" id="GO:0003723">
    <property type="term" value="F:RNA binding"/>
    <property type="evidence" value="ECO:0007669"/>
    <property type="project" value="UniProtKB-UniRule"/>
</dbReference>
<evidence type="ECO:0000256" key="14">
    <source>
        <dbReference type="HAMAP-Rule" id="MF_00052"/>
    </source>
</evidence>
<evidence type="ECO:0000256" key="1">
    <source>
        <dbReference type="ARBA" id="ARBA00000077"/>
    </source>
</evidence>